<reference evidence="1 2" key="1">
    <citation type="journal article" date="2021" name="BMC Genomics">
        <title>Datura genome reveals duplications of psychoactive alkaloid biosynthetic genes and high mutation rate following tissue culture.</title>
        <authorList>
            <person name="Rajewski A."/>
            <person name="Carter-House D."/>
            <person name="Stajich J."/>
            <person name="Litt A."/>
        </authorList>
    </citation>
    <scope>NUCLEOTIDE SEQUENCE [LARGE SCALE GENOMIC DNA]</scope>
    <source>
        <strain evidence="1">AR-01</strain>
    </source>
</reference>
<dbReference type="Proteomes" id="UP000823775">
    <property type="component" value="Unassembled WGS sequence"/>
</dbReference>
<protein>
    <submittedName>
        <fullName evidence="1">Uncharacterized protein</fullName>
    </submittedName>
</protein>
<proteinExistence type="predicted"/>
<sequence>MEDLKAPSDFARMVLIVEQTGSDDSIRTRVHKRGETVTWKGNAPLTMKRNTMRMIGVTKNITPREEGFQNKIAQGQVNPFKVEFITYVKEIHSRRDQIPRAPPVIKGMNSKKYLQLPYKLSAKLMFIPKKFKMSNILRYN</sequence>
<name>A0ABS8V4R5_DATST</name>
<dbReference type="EMBL" id="JACEIK010003358">
    <property type="protein sequence ID" value="MCD9641422.1"/>
    <property type="molecule type" value="Genomic_DNA"/>
</dbReference>
<gene>
    <name evidence="1" type="ORF">HAX54_027600</name>
</gene>
<organism evidence="1 2">
    <name type="scientific">Datura stramonium</name>
    <name type="common">Jimsonweed</name>
    <name type="synonym">Common thornapple</name>
    <dbReference type="NCBI Taxonomy" id="4076"/>
    <lineage>
        <taxon>Eukaryota</taxon>
        <taxon>Viridiplantae</taxon>
        <taxon>Streptophyta</taxon>
        <taxon>Embryophyta</taxon>
        <taxon>Tracheophyta</taxon>
        <taxon>Spermatophyta</taxon>
        <taxon>Magnoliopsida</taxon>
        <taxon>eudicotyledons</taxon>
        <taxon>Gunneridae</taxon>
        <taxon>Pentapetalae</taxon>
        <taxon>asterids</taxon>
        <taxon>lamiids</taxon>
        <taxon>Solanales</taxon>
        <taxon>Solanaceae</taxon>
        <taxon>Solanoideae</taxon>
        <taxon>Datureae</taxon>
        <taxon>Datura</taxon>
    </lineage>
</organism>
<evidence type="ECO:0000313" key="2">
    <source>
        <dbReference type="Proteomes" id="UP000823775"/>
    </source>
</evidence>
<comment type="caution">
    <text evidence="1">The sequence shown here is derived from an EMBL/GenBank/DDBJ whole genome shotgun (WGS) entry which is preliminary data.</text>
</comment>
<feature type="non-terminal residue" evidence="1">
    <location>
        <position position="140"/>
    </location>
</feature>
<evidence type="ECO:0000313" key="1">
    <source>
        <dbReference type="EMBL" id="MCD9641422.1"/>
    </source>
</evidence>
<keyword evidence="2" id="KW-1185">Reference proteome</keyword>
<accession>A0ABS8V4R5</accession>